<keyword evidence="8" id="KW-0924">Ammonia transport</keyword>
<evidence type="ECO:0000256" key="6">
    <source>
        <dbReference type="ARBA" id="ARBA00022989"/>
    </source>
</evidence>
<dbReference type="Pfam" id="PF00563">
    <property type="entry name" value="EAL"/>
    <property type="match status" value="1"/>
</dbReference>
<feature type="transmembrane region" description="Helical" evidence="9">
    <location>
        <begin position="226"/>
        <end position="248"/>
    </location>
</feature>
<dbReference type="InterPro" id="IPR000014">
    <property type="entry name" value="PAS"/>
</dbReference>
<comment type="cofactor">
    <cofactor evidence="1">
        <name>Mg(2+)</name>
        <dbReference type="ChEBI" id="CHEBI:18420"/>
    </cofactor>
</comment>
<dbReference type="SMART" id="SM00091">
    <property type="entry name" value="PAS"/>
    <property type="match status" value="1"/>
</dbReference>
<keyword evidence="7 9" id="KW-0472">Membrane</keyword>
<keyword evidence="5 9" id="KW-0812">Transmembrane</keyword>
<dbReference type="InterPro" id="IPR001633">
    <property type="entry name" value="EAL_dom"/>
</dbReference>
<dbReference type="InterPro" id="IPR029787">
    <property type="entry name" value="Nucleotide_cyclase"/>
</dbReference>
<dbReference type="SUPFAM" id="SSF55073">
    <property type="entry name" value="Nucleotide cyclase"/>
    <property type="match status" value="1"/>
</dbReference>
<dbReference type="PROSITE" id="PS01219">
    <property type="entry name" value="AMMONIUM_TRANSP"/>
    <property type="match status" value="1"/>
</dbReference>
<keyword evidence="14" id="KW-1185">Reference proteome</keyword>
<dbReference type="GO" id="GO:0016020">
    <property type="term" value="C:membrane"/>
    <property type="evidence" value="ECO:0007669"/>
    <property type="project" value="UniProtKB-SubCell"/>
</dbReference>
<dbReference type="Pfam" id="PF00990">
    <property type="entry name" value="GGDEF"/>
    <property type="match status" value="1"/>
</dbReference>
<evidence type="ECO:0000256" key="8">
    <source>
        <dbReference type="ARBA" id="ARBA00023177"/>
    </source>
</evidence>
<feature type="transmembrane region" description="Helical" evidence="9">
    <location>
        <begin position="307"/>
        <end position="328"/>
    </location>
</feature>
<dbReference type="GO" id="GO:0008519">
    <property type="term" value="F:ammonium channel activity"/>
    <property type="evidence" value="ECO:0007669"/>
    <property type="project" value="InterPro"/>
</dbReference>
<dbReference type="InterPro" id="IPR043128">
    <property type="entry name" value="Rev_trsase/Diguanyl_cyclase"/>
</dbReference>
<dbReference type="KEGG" id="vzi:G5S32_20125"/>
<name>A0A6G7CQH1_9VIBR</name>
<feature type="domain" description="EAL" evidence="11">
    <location>
        <begin position="760"/>
        <end position="1013"/>
    </location>
</feature>
<dbReference type="NCBIfam" id="TIGR00254">
    <property type="entry name" value="GGDEF"/>
    <property type="match status" value="1"/>
</dbReference>
<feature type="transmembrane region" description="Helical" evidence="9">
    <location>
        <begin position="348"/>
        <end position="366"/>
    </location>
</feature>
<dbReference type="FunFam" id="3.30.70.270:FF:000001">
    <property type="entry name" value="Diguanylate cyclase domain protein"/>
    <property type="match status" value="1"/>
</dbReference>
<proteinExistence type="inferred from homology"/>
<dbReference type="SMART" id="SM00052">
    <property type="entry name" value="EAL"/>
    <property type="match status" value="1"/>
</dbReference>
<dbReference type="PROSITE" id="PS50887">
    <property type="entry name" value="GGDEF"/>
    <property type="match status" value="1"/>
</dbReference>
<feature type="transmembrane region" description="Helical" evidence="9">
    <location>
        <begin position="6"/>
        <end position="24"/>
    </location>
</feature>
<dbReference type="NCBIfam" id="TIGR00229">
    <property type="entry name" value="sensory_box"/>
    <property type="match status" value="1"/>
</dbReference>
<dbReference type="CDD" id="cd01948">
    <property type="entry name" value="EAL"/>
    <property type="match status" value="1"/>
</dbReference>
<dbReference type="CDD" id="cd01949">
    <property type="entry name" value="GGDEF"/>
    <property type="match status" value="1"/>
</dbReference>
<keyword evidence="4" id="KW-0813">Transport</keyword>
<dbReference type="PANTHER" id="PTHR44757:SF2">
    <property type="entry name" value="BIOFILM ARCHITECTURE MAINTENANCE PROTEIN MBAA"/>
    <property type="match status" value="1"/>
</dbReference>
<dbReference type="AlphaFoldDB" id="A0A6G7CQH1"/>
<dbReference type="SUPFAM" id="SSF111352">
    <property type="entry name" value="Ammonium transporter"/>
    <property type="match status" value="1"/>
</dbReference>
<dbReference type="PANTHER" id="PTHR44757">
    <property type="entry name" value="DIGUANYLATE CYCLASE DGCP"/>
    <property type="match status" value="1"/>
</dbReference>
<accession>A0A6G7CQH1</accession>
<evidence type="ECO:0000256" key="1">
    <source>
        <dbReference type="ARBA" id="ARBA00001946"/>
    </source>
</evidence>
<dbReference type="SMART" id="SM00267">
    <property type="entry name" value="GGDEF"/>
    <property type="match status" value="1"/>
</dbReference>
<dbReference type="Proteomes" id="UP000503003">
    <property type="component" value="Chromosome 2"/>
</dbReference>
<dbReference type="SUPFAM" id="SSF141868">
    <property type="entry name" value="EAL domain-like"/>
    <property type="match status" value="1"/>
</dbReference>
<dbReference type="GO" id="GO:0003824">
    <property type="term" value="F:catalytic activity"/>
    <property type="evidence" value="ECO:0007669"/>
    <property type="project" value="UniProtKB-ARBA"/>
</dbReference>
<dbReference type="Pfam" id="PF13426">
    <property type="entry name" value="PAS_9"/>
    <property type="match status" value="1"/>
</dbReference>
<gene>
    <name evidence="13" type="primary">amt</name>
    <name evidence="13" type="ORF">G5S32_20125</name>
</gene>
<comment type="similarity">
    <text evidence="3">Belongs to the ammonia transporter channel (TC 1.A.11.2) family.</text>
</comment>
<dbReference type="InterPro" id="IPR018047">
    <property type="entry name" value="Ammonium_transpt_CS"/>
</dbReference>
<reference evidence="13 14" key="1">
    <citation type="submission" date="2020-02" db="EMBL/GenBank/DDBJ databases">
        <title>A complete genome of a marine bacterium Vibrio sp. ZWAL4003 isolated from the mangrove sediment with the ability to degrade polysaccharides.</title>
        <authorList>
            <person name="Wu J."/>
            <person name="Qu W."/>
            <person name="Zeng R."/>
        </authorList>
    </citation>
    <scope>NUCLEOTIDE SEQUENCE [LARGE SCALE GENOMIC DNA]</scope>
    <source>
        <strain evidence="13 14">ZWAL4003</strain>
    </source>
</reference>
<feature type="transmembrane region" description="Helical" evidence="9">
    <location>
        <begin position="197"/>
        <end position="220"/>
    </location>
</feature>
<dbReference type="InterPro" id="IPR035965">
    <property type="entry name" value="PAS-like_dom_sf"/>
</dbReference>
<dbReference type="PROSITE" id="PS50112">
    <property type="entry name" value="PAS"/>
    <property type="match status" value="1"/>
</dbReference>
<dbReference type="InterPro" id="IPR000160">
    <property type="entry name" value="GGDEF_dom"/>
</dbReference>
<evidence type="ECO:0000256" key="2">
    <source>
        <dbReference type="ARBA" id="ARBA00004141"/>
    </source>
</evidence>
<dbReference type="Gene3D" id="1.10.3430.10">
    <property type="entry name" value="Ammonium transporter AmtB like domains"/>
    <property type="match status" value="1"/>
</dbReference>
<evidence type="ECO:0000256" key="4">
    <source>
        <dbReference type="ARBA" id="ARBA00022448"/>
    </source>
</evidence>
<evidence type="ECO:0000256" key="9">
    <source>
        <dbReference type="SAM" id="Phobius"/>
    </source>
</evidence>
<organism evidence="13 14">
    <name type="scientific">Vibrio ziniensis</name>
    <dbReference type="NCBI Taxonomy" id="2711221"/>
    <lineage>
        <taxon>Bacteria</taxon>
        <taxon>Pseudomonadati</taxon>
        <taxon>Pseudomonadota</taxon>
        <taxon>Gammaproteobacteria</taxon>
        <taxon>Vibrionales</taxon>
        <taxon>Vibrionaceae</taxon>
        <taxon>Vibrio</taxon>
    </lineage>
</organism>
<dbReference type="InterPro" id="IPR001905">
    <property type="entry name" value="Ammonium_transpt"/>
</dbReference>
<evidence type="ECO:0000259" key="11">
    <source>
        <dbReference type="PROSITE" id="PS50883"/>
    </source>
</evidence>
<evidence type="ECO:0000256" key="3">
    <source>
        <dbReference type="ARBA" id="ARBA00005887"/>
    </source>
</evidence>
<sequence>MDNYFWLLTSALLVFVMQAGFLCLESGRIRSKNSINVAAKNIADFIISVIIFWLFGFSLMFGESYYGFINPFPSVFNNVENPWDTSFFLFQVMFCGTATTIMSGAVAERMSFKGYLLIATVLSSLIYPVTGHWAWAGAFNPDNPGWLQSLGFVDFAGSMVVHGVGGWLSLVIIMIIGPRIGRFDQGVTLPQGSNLPLSALGTLLLWFGWFGFNGGSTLIFNAQVPMVILNTCIAAAWGGVTASVIHYYYHRHFDVSLILNGIIGGLVGVTAGCHVVDTIGATLIGLVSGCIVFFGEKWINSLRLDDALGVVPAHLFTGIWGVLAVGLIGDLDKIGTGLTRTEQIEIQLLGIVCMSAWCVVIGFIAAKVINHISPLRVTQEDEEQGMNVAEHHAATELLDLLTSMKHQQDKGDFSSPVPEHPFTEVGLVATQYNKVIKRVQTEISARDEAIDNYQTSELRKSAILDSSMDSIVTLDLKGTILEFNSSAERTFDSSASRAKGQSFIQTFVPEQSHSRFSDSLEHGFMLPEGLLLNRRNNLKLKRTGGNEFPAEISITYSKQLDQTKGEYVLNIRDVTRQRKLEAKLKQLAYSDPLTGLYNRTYLVEKMKTYLNNLSSSDQAIIVFFLDLDKFKRINDTMGHKAGDELLCEVARRLSSVTRQADIITRWGGDEFIILMRGDINLSIADNKASEILNVMRQPIELAGQTLNIPTSIGISMTHNAEIEADKLIQQADIAMYQAKILGRDNYQFFDDQMALRARQDFHYEQALKEDLNSERFYLVYQPKVTEKGHIIGLEALSRWEHETDGFISPPVFIGIAEESSLIITLGERVIQTVLTFLHKLKAEGSELVPISINISGKHLLSDEFVPTLRSQLTKFDIDGRWIEIEITEGVLVTDINRSIEVMTQLKELGISISIDDFGTGYSSLNYLKRLPINILKIDKSFIDECHTIQEDGKICSTIISLAHNLDLVTIAEGVETAEQLDFLLKNGCQYFQGYYFYKPLRQSDVEALLEGNLHHAFINA</sequence>
<dbReference type="SUPFAM" id="SSF55785">
    <property type="entry name" value="PYP-like sensor domain (PAS domain)"/>
    <property type="match status" value="1"/>
</dbReference>
<feature type="transmembrane region" description="Helical" evidence="9">
    <location>
        <begin position="114"/>
        <end position="135"/>
    </location>
</feature>
<dbReference type="PROSITE" id="PS50883">
    <property type="entry name" value="EAL"/>
    <property type="match status" value="1"/>
</dbReference>
<feature type="transmembrane region" description="Helical" evidence="9">
    <location>
        <begin position="255"/>
        <end position="272"/>
    </location>
</feature>
<evidence type="ECO:0000259" key="10">
    <source>
        <dbReference type="PROSITE" id="PS50112"/>
    </source>
</evidence>
<feature type="transmembrane region" description="Helical" evidence="9">
    <location>
        <begin position="88"/>
        <end position="107"/>
    </location>
</feature>
<dbReference type="Gene3D" id="3.30.450.20">
    <property type="entry name" value="PAS domain"/>
    <property type="match status" value="1"/>
</dbReference>
<dbReference type="NCBIfam" id="TIGR00836">
    <property type="entry name" value="amt"/>
    <property type="match status" value="1"/>
</dbReference>
<dbReference type="RefSeq" id="WP_165313918.1">
    <property type="nucleotide sequence ID" value="NZ_CP049332.1"/>
</dbReference>
<feature type="transmembrane region" description="Helical" evidence="9">
    <location>
        <begin position="45"/>
        <end position="68"/>
    </location>
</feature>
<dbReference type="Gene3D" id="3.20.20.450">
    <property type="entry name" value="EAL domain"/>
    <property type="match status" value="1"/>
</dbReference>
<evidence type="ECO:0000259" key="12">
    <source>
        <dbReference type="PROSITE" id="PS50887"/>
    </source>
</evidence>
<evidence type="ECO:0000256" key="5">
    <source>
        <dbReference type="ARBA" id="ARBA00022692"/>
    </source>
</evidence>
<comment type="subcellular location">
    <subcellularLocation>
        <location evidence="2">Membrane</location>
        <topology evidence="2">Multi-pass membrane protein</topology>
    </subcellularLocation>
</comment>
<dbReference type="Pfam" id="PF00909">
    <property type="entry name" value="Ammonium_transp"/>
    <property type="match status" value="1"/>
</dbReference>
<dbReference type="EMBL" id="CP049332">
    <property type="protein sequence ID" value="QIH44258.1"/>
    <property type="molecule type" value="Genomic_DNA"/>
</dbReference>
<evidence type="ECO:0000313" key="13">
    <source>
        <dbReference type="EMBL" id="QIH44258.1"/>
    </source>
</evidence>
<dbReference type="InterPro" id="IPR024041">
    <property type="entry name" value="NH4_transpt_AmtB-like_dom"/>
</dbReference>
<protein>
    <submittedName>
        <fullName evidence="13">Ammonium transporter</fullName>
    </submittedName>
</protein>
<feature type="transmembrane region" description="Helical" evidence="9">
    <location>
        <begin position="155"/>
        <end position="176"/>
    </location>
</feature>
<keyword evidence="6 9" id="KW-1133">Transmembrane helix</keyword>
<evidence type="ECO:0000256" key="7">
    <source>
        <dbReference type="ARBA" id="ARBA00023136"/>
    </source>
</evidence>
<feature type="domain" description="PAS" evidence="10">
    <location>
        <begin position="456"/>
        <end position="521"/>
    </location>
</feature>
<evidence type="ECO:0000313" key="14">
    <source>
        <dbReference type="Proteomes" id="UP000503003"/>
    </source>
</evidence>
<feature type="domain" description="GGDEF" evidence="12">
    <location>
        <begin position="618"/>
        <end position="751"/>
    </location>
</feature>
<dbReference type="InterPro" id="IPR052155">
    <property type="entry name" value="Biofilm_reg_signaling"/>
</dbReference>
<dbReference type="Gene3D" id="3.30.70.270">
    <property type="match status" value="1"/>
</dbReference>
<dbReference type="InterPro" id="IPR035919">
    <property type="entry name" value="EAL_sf"/>
</dbReference>
<dbReference type="InterPro" id="IPR029020">
    <property type="entry name" value="Ammonium/urea_transptr"/>
</dbReference>
<dbReference type="CDD" id="cd00130">
    <property type="entry name" value="PAS"/>
    <property type="match status" value="1"/>
</dbReference>